<evidence type="ECO:0000256" key="1">
    <source>
        <dbReference type="ARBA" id="ARBA00004370"/>
    </source>
</evidence>
<dbReference type="InterPro" id="IPR000719">
    <property type="entry name" value="Prot_kinase_dom"/>
</dbReference>
<dbReference type="Gene3D" id="1.10.510.10">
    <property type="entry name" value="Transferase(Phosphotransferase) domain 1"/>
    <property type="match status" value="1"/>
</dbReference>
<dbReference type="SUPFAM" id="SSF52058">
    <property type="entry name" value="L domain-like"/>
    <property type="match status" value="1"/>
</dbReference>
<comment type="subcellular location">
    <subcellularLocation>
        <location evidence="1">Membrane</location>
    </subcellularLocation>
</comment>
<evidence type="ECO:0000256" key="11">
    <source>
        <dbReference type="SAM" id="SignalP"/>
    </source>
</evidence>
<dbReference type="Gene3D" id="3.80.10.10">
    <property type="entry name" value="Ribonuclease Inhibitor"/>
    <property type="match status" value="1"/>
</dbReference>
<evidence type="ECO:0000256" key="8">
    <source>
        <dbReference type="ARBA" id="ARBA00023170"/>
    </source>
</evidence>
<feature type="chain" id="PRO_5041736921" description="Protein kinase domain-containing protein" evidence="11">
    <location>
        <begin position="26"/>
        <end position="824"/>
    </location>
</feature>
<dbReference type="InterPro" id="IPR001245">
    <property type="entry name" value="Ser-Thr/Tyr_kinase_cat_dom"/>
</dbReference>
<protein>
    <recommendedName>
        <fullName evidence="12">Protein kinase domain-containing protein</fullName>
    </recommendedName>
</protein>
<dbReference type="InterPro" id="IPR032675">
    <property type="entry name" value="LRR_dom_sf"/>
</dbReference>
<feature type="signal peptide" evidence="11">
    <location>
        <begin position="1"/>
        <end position="25"/>
    </location>
</feature>
<dbReference type="PANTHER" id="PTHR48007">
    <property type="entry name" value="LEUCINE-RICH REPEAT RECEPTOR-LIKE PROTEIN KINASE PXC1"/>
    <property type="match status" value="1"/>
</dbReference>
<evidence type="ECO:0000313" key="13">
    <source>
        <dbReference type="EMBL" id="KAK2965453.1"/>
    </source>
</evidence>
<dbReference type="AlphaFoldDB" id="A0AA88QFE0"/>
<dbReference type="Pfam" id="PF13855">
    <property type="entry name" value="LRR_8"/>
    <property type="match status" value="1"/>
</dbReference>
<evidence type="ECO:0000256" key="7">
    <source>
        <dbReference type="ARBA" id="ARBA00023136"/>
    </source>
</evidence>
<dbReference type="GO" id="GO:0005524">
    <property type="term" value="F:ATP binding"/>
    <property type="evidence" value="ECO:0007669"/>
    <property type="project" value="InterPro"/>
</dbReference>
<dbReference type="SUPFAM" id="SSF56112">
    <property type="entry name" value="Protein kinase-like (PK-like)"/>
    <property type="match status" value="1"/>
</dbReference>
<dbReference type="FunFam" id="1.10.510.10:FF:000095">
    <property type="entry name" value="protein STRUBBELIG-RECEPTOR FAMILY 8"/>
    <property type="match status" value="1"/>
</dbReference>
<keyword evidence="8" id="KW-0675">Receptor</keyword>
<feature type="domain" description="Protein kinase" evidence="12">
    <location>
        <begin position="529"/>
        <end position="800"/>
    </location>
</feature>
<dbReference type="FunFam" id="3.30.200.20:FF:000125">
    <property type="entry name" value="Protein STRUBBELIG-RECEPTOR FAMILY 8"/>
    <property type="match status" value="1"/>
</dbReference>
<evidence type="ECO:0000259" key="12">
    <source>
        <dbReference type="PROSITE" id="PS50011"/>
    </source>
</evidence>
<keyword evidence="14" id="KW-1185">Reference proteome</keyword>
<keyword evidence="7 10" id="KW-0472">Membrane</keyword>
<dbReference type="FunFam" id="3.80.10.10:FF:000062">
    <property type="entry name" value="protein STRUBBELIG-RECEPTOR FAMILY 3"/>
    <property type="match status" value="1"/>
</dbReference>
<evidence type="ECO:0000256" key="5">
    <source>
        <dbReference type="ARBA" id="ARBA00022737"/>
    </source>
</evidence>
<feature type="region of interest" description="Disordered" evidence="9">
    <location>
        <begin position="289"/>
        <end position="319"/>
    </location>
</feature>
<dbReference type="GO" id="GO:0004672">
    <property type="term" value="F:protein kinase activity"/>
    <property type="evidence" value="ECO:0007669"/>
    <property type="project" value="InterPro"/>
</dbReference>
<dbReference type="GO" id="GO:0016020">
    <property type="term" value="C:membrane"/>
    <property type="evidence" value="ECO:0007669"/>
    <property type="project" value="UniProtKB-SubCell"/>
</dbReference>
<dbReference type="Proteomes" id="UP001187471">
    <property type="component" value="Unassembled WGS sequence"/>
</dbReference>
<evidence type="ECO:0000313" key="14">
    <source>
        <dbReference type="Proteomes" id="UP001187471"/>
    </source>
</evidence>
<feature type="transmembrane region" description="Helical" evidence="10">
    <location>
        <begin position="258"/>
        <end position="282"/>
    </location>
</feature>
<comment type="caution">
    <text evidence="13">The sequence shown here is derived from an EMBL/GenBank/DDBJ whole genome shotgun (WGS) entry which is preliminary data.</text>
</comment>
<gene>
    <name evidence="13" type="ORF">RJ640_008247</name>
</gene>
<dbReference type="InterPro" id="IPR013210">
    <property type="entry name" value="LRR_N_plant-typ"/>
</dbReference>
<dbReference type="Pfam" id="PF07714">
    <property type="entry name" value="PK_Tyr_Ser-Thr"/>
    <property type="match status" value="1"/>
</dbReference>
<sequence>MRGLPTHLSFVFLLITSTTITLVHSKTDARDVVLASSVVSALNVMYSSLSSPSQLAGWKSSGGDPCGQSWKGIKCSGSSVTEIDLSGLGLTGSMGYQLSSLTSVTNFDMSKNNLKGDIPYQLPPNARHIDLSGNGFTGGVPYSVSQMKDLKYLNLGHNQLKGQLSDMFGQLSKLTELDVQNNQFSGSVNVLAALPLDDLNISNNQFTGWIPNELKNIDNIQTGGNSWSSGPAPPPPPGQKITPRASKHSSKGTEKSGLGGAAIAGIVLGVLVVLGMIIALLARKRSSPPSHYLEEDRLSQRRPFTPLASQELSNDRRSEMHKDFRVEGASGQRMPEVSLVVDWRLENFVELSFNLPYGDIPLPVYIRIKVLTSPLVLTCFAPETPDVCLPAFLKSDSAPVPSHIQFLYCPAAALFYWQFRDFFILPFSMFVCLQNSHWTVTDETLYWLTELKSFDSSSSISVKNLQSLPSMTVKPLQTYPSIGLKPPPSERIKSFSDNEFAQHMNVKRSSSIRVACYSLADLQAATGNFATGRLLGEGSLGRVYRAKCSDGKVLAAKKIDSTLFHGSREGEFPEIVANISKLHHQNIAELVGYCSDQGQNMLIYEYFRNGSLHEFLHMSDDFSKPLTWNTRVRIALGTARAVEYLHEVCSPSCVHKNIKSSNILLDIELNPRLSDCGLATFHQRTSQNLGTGYNAPECIKPSAYTLKSDVYSFGVVMLELLTGRMPFDSSKPRFEQSLVRWAAPQLHDIDALAKMVDPALRGLYPPKSLSRFADVIALCVQLEPEFRPPVSEVVQALVRLVQRSGMNQRGDDLSASRRSDDCDY</sequence>
<reference evidence="13" key="1">
    <citation type="submission" date="2022-12" db="EMBL/GenBank/DDBJ databases">
        <title>Draft genome assemblies for two species of Escallonia (Escalloniales).</title>
        <authorList>
            <person name="Chanderbali A."/>
            <person name="Dervinis C."/>
            <person name="Anghel I."/>
            <person name="Soltis D."/>
            <person name="Soltis P."/>
            <person name="Zapata F."/>
        </authorList>
    </citation>
    <scope>NUCLEOTIDE SEQUENCE</scope>
    <source>
        <strain evidence="13">UCBG92.1500</strain>
        <tissue evidence="13">Leaf</tissue>
    </source>
</reference>
<dbReference type="InterPro" id="IPR001611">
    <property type="entry name" value="Leu-rich_rpt"/>
</dbReference>
<evidence type="ECO:0000256" key="6">
    <source>
        <dbReference type="ARBA" id="ARBA00022989"/>
    </source>
</evidence>
<dbReference type="PANTHER" id="PTHR48007:SF13">
    <property type="entry name" value="PROTEIN STRUBBELIG-RECEPTOR FAMILY 4"/>
    <property type="match status" value="1"/>
</dbReference>
<evidence type="ECO:0000256" key="9">
    <source>
        <dbReference type="SAM" id="MobiDB-lite"/>
    </source>
</evidence>
<dbReference type="SMART" id="SM00220">
    <property type="entry name" value="S_TKc"/>
    <property type="match status" value="1"/>
</dbReference>
<dbReference type="Gene3D" id="3.30.200.20">
    <property type="entry name" value="Phosphorylase Kinase, domain 1"/>
    <property type="match status" value="1"/>
</dbReference>
<dbReference type="InterPro" id="IPR046959">
    <property type="entry name" value="PRK1-6/SRF4-like"/>
</dbReference>
<evidence type="ECO:0000256" key="2">
    <source>
        <dbReference type="ARBA" id="ARBA00022614"/>
    </source>
</evidence>
<keyword evidence="3 10" id="KW-0812">Transmembrane</keyword>
<evidence type="ECO:0000256" key="4">
    <source>
        <dbReference type="ARBA" id="ARBA00022729"/>
    </source>
</evidence>
<keyword evidence="4 11" id="KW-0732">Signal</keyword>
<dbReference type="PROSITE" id="PS50011">
    <property type="entry name" value="PROTEIN_KINASE_DOM"/>
    <property type="match status" value="1"/>
</dbReference>
<dbReference type="Pfam" id="PF08263">
    <property type="entry name" value="LRRNT_2"/>
    <property type="match status" value="1"/>
</dbReference>
<keyword evidence="6 10" id="KW-1133">Transmembrane helix</keyword>
<dbReference type="Pfam" id="PF00560">
    <property type="entry name" value="LRR_1"/>
    <property type="match status" value="1"/>
</dbReference>
<evidence type="ECO:0000256" key="3">
    <source>
        <dbReference type="ARBA" id="ARBA00022692"/>
    </source>
</evidence>
<accession>A0AA88QFE0</accession>
<dbReference type="EMBL" id="JAVXUO010003219">
    <property type="protein sequence ID" value="KAK2965453.1"/>
    <property type="molecule type" value="Genomic_DNA"/>
</dbReference>
<evidence type="ECO:0000256" key="10">
    <source>
        <dbReference type="SAM" id="Phobius"/>
    </source>
</evidence>
<feature type="region of interest" description="Disordered" evidence="9">
    <location>
        <begin position="220"/>
        <end position="256"/>
    </location>
</feature>
<keyword evidence="5" id="KW-0677">Repeat</keyword>
<dbReference type="InterPro" id="IPR011009">
    <property type="entry name" value="Kinase-like_dom_sf"/>
</dbReference>
<name>A0AA88QFE0_9ASTE</name>
<proteinExistence type="predicted"/>
<keyword evidence="2" id="KW-0433">Leucine-rich repeat</keyword>
<organism evidence="13 14">
    <name type="scientific">Escallonia rubra</name>
    <dbReference type="NCBI Taxonomy" id="112253"/>
    <lineage>
        <taxon>Eukaryota</taxon>
        <taxon>Viridiplantae</taxon>
        <taxon>Streptophyta</taxon>
        <taxon>Embryophyta</taxon>
        <taxon>Tracheophyta</taxon>
        <taxon>Spermatophyta</taxon>
        <taxon>Magnoliopsida</taxon>
        <taxon>eudicotyledons</taxon>
        <taxon>Gunneridae</taxon>
        <taxon>Pentapetalae</taxon>
        <taxon>asterids</taxon>
        <taxon>campanulids</taxon>
        <taxon>Escalloniales</taxon>
        <taxon>Escalloniaceae</taxon>
        <taxon>Escallonia</taxon>
    </lineage>
</organism>